<protein>
    <recommendedName>
        <fullName evidence="3">Carboxylic ester hydrolase</fullName>
        <ecNumber evidence="3">3.1.1.-</ecNumber>
    </recommendedName>
</protein>
<reference evidence="5" key="1">
    <citation type="journal article" date="2020" name="Stud. Mycol.">
        <title>101 Dothideomycetes genomes: a test case for predicting lifestyles and emergence of pathogens.</title>
        <authorList>
            <person name="Haridas S."/>
            <person name="Albert R."/>
            <person name="Binder M."/>
            <person name="Bloem J."/>
            <person name="Labutti K."/>
            <person name="Salamov A."/>
            <person name="Andreopoulos B."/>
            <person name="Baker S."/>
            <person name="Barry K."/>
            <person name="Bills G."/>
            <person name="Bluhm B."/>
            <person name="Cannon C."/>
            <person name="Castanera R."/>
            <person name="Culley D."/>
            <person name="Daum C."/>
            <person name="Ezra D."/>
            <person name="Gonzalez J."/>
            <person name="Henrissat B."/>
            <person name="Kuo A."/>
            <person name="Liang C."/>
            <person name="Lipzen A."/>
            <person name="Lutzoni F."/>
            <person name="Magnuson J."/>
            <person name="Mondo S."/>
            <person name="Nolan M."/>
            <person name="Ohm R."/>
            <person name="Pangilinan J."/>
            <person name="Park H.-J."/>
            <person name="Ramirez L."/>
            <person name="Alfaro M."/>
            <person name="Sun H."/>
            <person name="Tritt A."/>
            <person name="Yoshinaga Y."/>
            <person name="Zwiers L.-H."/>
            <person name="Turgeon B."/>
            <person name="Goodwin S."/>
            <person name="Spatafora J."/>
            <person name="Crous P."/>
            <person name="Grigoriev I."/>
        </authorList>
    </citation>
    <scope>NUCLEOTIDE SEQUENCE</scope>
    <source>
        <strain evidence="5">CBS 121410</strain>
    </source>
</reference>
<proteinExistence type="inferred from homology"/>
<dbReference type="InterPro" id="IPR029058">
    <property type="entry name" value="AB_hydrolase_fold"/>
</dbReference>
<dbReference type="InterPro" id="IPR016187">
    <property type="entry name" value="CTDL_fold"/>
</dbReference>
<dbReference type="InterPro" id="IPR019819">
    <property type="entry name" value="Carboxylesterase_B_CS"/>
</dbReference>
<evidence type="ECO:0000313" key="5">
    <source>
        <dbReference type="EMBL" id="KAF2091473.1"/>
    </source>
</evidence>
<feature type="chain" id="PRO_5040545673" description="Carboxylic ester hydrolase" evidence="3">
    <location>
        <begin position="23"/>
        <end position="682"/>
    </location>
</feature>
<keyword evidence="3" id="KW-0732">Signal</keyword>
<organism evidence="5 6">
    <name type="scientific">Saccharata proteae CBS 121410</name>
    <dbReference type="NCBI Taxonomy" id="1314787"/>
    <lineage>
        <taxon>Eukaryota</taxon>
        <taxon>Fungi</taxon>
        <taxon>Dikarya</taxon>
        <taxon>Ascomycota</taxon>
        <taxon>Pezizomycotina</taxon>
        <taxon>Dothideomycetes</taxon>
        <taxon>Dothideomycetes incertae sedis</taxon>
        <taxon>Botryosphaeriales</taxon>
        <taxon>Saccharataceae</taxon>
        <taxon>Saccharata</taxon>
    </lineage>
</organism>
<dbReference type="PANTHER" id="PTHR43142:SF3">
    <property type="entry name" value="PUTATIVE (AFU_ORTHOLOGUE AFUA_3G09070)-RELATED"/>
    <property type="match status" value="1"/>
</dbReference>
<dbReference type="GO" id="GO:0016787">
    <property type="term" value="F:hydrolase activity"/>
    <property type="evidence" value="ECO:0007669"/>
    <property type="project" value="UniProtKB-KW"/>
</dbReference>
<keyword evidence="2 3" id="KW-0378">Hydrolase</keyword>
<feature type="domain" description="Carboxylesterase type B" evidence="4">
    <location>
        <begin position="174"/>
        <end position="668"/>
    </location>
</feature>
<name>A0A9P4I0X2_9PEZI</name>
<comment type="caution">
    <text evidence="5">The sequence shown here is derived from an EMBL/GenBank/DDBJ whole genome shotgun (WGS) entry which is preliminary data.</text>
</comment>
<dbReference type="AlphaFoldDB" id="A0A9P4I0X2"/>
<evidence type="ECO:0000256" key="1">
    <source>
        <dbReference type="ARBA" id="ARBA00005964"/>
    </source>
</evidence>
<comment type="similarity">
    <text evidence="1 3">Belongs to the type-B carboxylesterase/lipase family.</text>
</comment>
<dbReference type="PROSITE" id="PS00941">
    <property type="entry name" value="CARBOXYLESTERASE_B_2"/>
    <property type="match status" value="1"/>
</dbReference>
<keyword evidence="6" id="KW-1185">Reference proteome</keyword>
<dbReference type="Gene3D" id="3.40.50.1820">
    <property type="entry name" value="alpha/beta hydrolase"/>
    <property type="match status" value="1"/>
</dbReference>
<dbReference type="SUPFAM" id="SSF53474">
    <property type="entry name" value="alpha/beta-Hydrolases"/>
    <property type="match status" value="1"/>
</dbReference>
<dbReference type="InterPro" id="IPR019826">
    <property type="entry name" value="Carboxylesterase_B_AS"/>
</dbReference>
<gene>
    <name evidence="5" type="ORF">K490DRAFT_70310</name>
</gene>
<accession>A0A9P4I0X2</accession>
<dbReference type="Pfam" id="PF00135">
    <property type="entry name" value="COesterase"/>
    <property type="match status" value="1"/>
</dbReference>
<evidence type="ECO:0000256" key="3">
    <source>
        <dbReference type="RuleBase" id="RU361235"/>
    </source>
</evidence>
<evidence type="ECO:0000313" key="6">
    <source>
        <dbReference type="Proteomes" id="UP000799776"/>
    </source>
</evidence>
<dbReference type="EC" id="3.1.1.-" evidence="3"/>
<sequence>MVAVALNFIFTLLTSRILLASAVPNVASIQSDATIFLPNDLLGNASHHNTAVLILDKPQTWQEAQLACEEFGETLWTPEYRSVEQGSQIPQRLFENDQYNGTKEFWTSSSNGTQTCKALPYAGAMHEVDCCTKLPAICTQSAPYSTYTEVDTSFRWQTSISTGNQQITGYRDKLSFRFQGIRYAKQPERFAYSVPFSGSDNSTALTPGPRCIQSGCNTTTCSEDCLFLNIWTPFLPSNPSTSSKLKPVMFWIHGGSFTSGFGSDPTFDGGNMASRGDIVLVTINYRLSTLGFLALGDGITNGNFGLADQITALDWVRQNIASFGGDPSRLTIFGQSAGAASVRALLASPKAIGSYAGAIMMSNLAGLNYATSFSSYYTIPEILPTSTDILRETGCTNASSQLICLRAYDPFALISLPNTAANLVVDGTYLTFPSLPLSGPSPLTQPIPLLIGTMRDDAAAFTTYPTSPNLTAALIANNLPLSIMNQTSLFPLPPALNTTTNTLNATLPIFNLTSHASTDASFLCLDLATAYSSARFHTYQPTYVYRFDRSFQLRGYSPNWPVCEAPSTPARQLGDTSEEYYRCHSGELYYVFGTLGFNGLEYRDAGDVEFERVVLDAWTGFAWGRARVENLGEGRKWEEVDVAHPEMVLLDWPESKVVRFVEGAQCDFLGLGLDYYVNVDGS</sequence>
<evidence type="ECO:0000259" key="4">
    <source>
        <dbReference type="Pfam" id="PF00135"/>
    </source>
</evidence>
<evidence type="ECO:0000256" key="2">
    <source>
        <dbReference type="ARBA" id="ARBA00022801"/>
    </source>
</evidence>
<dbReference type="OrthoDB" id="408631at2759"/>
<dbReference type="Proteomes" id="UP000799776">
    <property type="component" value="Unassembled WGS sequence"/>
</dbReference>
<dbReference type="EMBL" id="ML978711">
    <property type="protein sequence ID" value="KAF2091473.1"/>
    <property type="molecule type" value="Genomic_DNA"/>
</dbReference>
<dbReference type="PANTHER" id="PTHR43142">
    <property type="entry name" value="CARBOXYLIC ESTER HYDROLASE"/>
    <property type="match status" value="1"/>
</dbReference>
<feature type="signal peptide" evidence="3">
    <location>
        <begin position="1"/>
        <end position="22"/>
    </location>
</feature>
<dbReference type="SUPFAM" id="SSF56436">
    <property type="entry name" value="C-type lectin-like"/>
    <property type="match status" value="1"/>
</dbReference>
<dbReference type="PROSITE" id="PS00122">
    <property type="entry name" value="CARBOXYLESTERASE_B_1"/>
    <property type="match status" value="1"/>
</dbReference>
<dbReference type="InterPro" id="IPR002018">
    <property type="entry name" value="CarbesteraseB"/>
</dbReference>